<gene>
    <name evidence="2" type="ORF">CCH79_00017750</name>
</gene>
<feature type="region of interest" description="Disordered" evidence="1">
    <location>
        <begin position="1"/>
        <end position="31"/>
    </location>
</feature>
<dbReference type="AlphaFoldDB" id="A0A315UWK7"/>
<name>A0A315UWK7_GAMAF</name>
<evidence type="ECO:0000256" key="1">
    <source>
        <dbReference type="SAM" id="MobiDB-lite"/>
    </source>
</evidence>
<accession>A0A315UWK7</accession>
<comment type="caution">
    <text evidence="2">The sequence shown here is derived from an EMBL/GenBank/DDBJ whole genome shotgun (WGS) entry which is preliminary data.</text>
</comment>
<evidence type="ECO:0000313" key="2">
    <source>
        <dbReference type="EMBL" id="PWA15987.1"/>
    </source>
</evidence>
<reference evidence="2 3" key="1">
    <citation type="journal article" date="2018" name="G3 (Bethesda)">
        <title>A High-Quality Reference Genome for the Invasive Mosquitofish Gambusia affinis Using a Chicago Library.</title>
        <authorList>
            <person name="Hoffberg S.L."/>
            <person name="Troendle N.J."/>
            <person name="Glenn T.C."/>
            <person name="Mahmud O."/>
            <person name="Louha S."/>
            <person name="Chalopin D."/>
            <person name="Bennetzen J.L."/>
            <person name="Mauricio R."/>
        </authorList>
    </citation>
    <scope>NUCLEOTIDE SEQUENCE [LARGE SCALE GENOMIC DNA]</scope>
    <source>
        <strain evidence="2">NE01/NJP1002.9</strain>
        <tissue evidence="2">Muscle</tissue>
    </source>
</reference>
<sequence>MRKSFDSLEQRFPNYGSGTLEGPGDAKQRSRKSDFRIAFVAFRTFRNGNGQICLDPPTELLCYVFYQHSQDKKALYKYI</sequence>
<dbReference type="EMBL" id="NHOQ01002534">
    <property type="protein sequence ID" value="PWA15987.1"/>
    <property type="molecule type" value="Genomic_DNA"/>
</dbReference>
<organism evidence="2 3">
    <name type="scientific">Gambusia affinis</name>
    <name type="common">Western mosquitofish</name>
    <name type="synonym">Heterandria affinis</name>
    <dbReference type="NCBI Taxonomy" id="33528"/>
    <lineage>
        <taxon>Eukaryota</taxon>
        <taxon>Metazoa</taxon>
        <taxon>Chordata</taxon>
        <taxon>Craniata</taxon>
        <taxon>Vertebrata</taxon>
        <taxon>Euteleostomi</taxon>
        <taxon>Actinopterygii</taxon>
        <taxon>Neopterygii</taxon>
        <taxon>Teleostei</taxon>
        <taxon>Neoteleostei</taxon>
        <taxon>Acanthomorphata</taxon>
        <taxon>Ovalentaria</taxon>
        <taxon>Atherinomorphae</taxon>
        <taxon>Cyprinodontiformes</taxon>
        <taxon>Poeciliidae</taxon>
        <taxon>Poeciliinae</taxon>
        <taxon>Gambusia</taxon>
    </lineage>
</organism>
<evidence type="ECO:0000313" key="3">
    <source>
        <dbReference type="Proteomes" id="UP000250572"/>
    </source>
</evidence>
<protein>
    <submittedName>
        <fullName evidence="2">Uncharacterized protein</fullName>
    </submittedName>
</protein>
<dbReference type="Proteomes" id="UP000250572">
    <property type="component" value="Unassembled WGS sequence"/>
</dbReference>
<proteinExistence type="predicted"/>
<keyword evidence="3" id="KW-1185">Reference proteome</keyword>